<evidence type="ECO:0000256" key="2">
    <source>
        <dbReference type="SAM" id="Phobius"/>
    </source>
</evidence>
<feature type="region of interest" description="Disordered" evidence="1">
    <location>
        <begin position="171"/>
        <end position="413"/>
    </location>
</feature>
<accession>A0ABW3ZK59</accession>
<evidence type="ECO:0008006" key="5">
    <source>
        <dbReference type="Google" id="ProtNLM"/>
    </source>
</evidence>
<feature type="compositionally biased region" description="Polar residues" evidence="1">
    <location>
        <begin position="250"/>
        <end position="263"/>
    </location>
</feature>
<reference evidence="4" key="1">
    <citation type="journal article" date="2019" name="Int. J. Syst. Evol. Microbiol.">
        <title>The Global Catalogue of Microorganisms (GCM) 10K type strain sequencing project: providing services to taxonomists for standard genome sequencing and annotation.</title>
        <authorList>
            <consortium name="The Broad Institute Genomics Platform"/>
            <consortium name="The Broad Institute Genome Sequencing Center for Infectious Disease"/>
            <person name="Wu L."/>
            <person name="Ma J."/>
        </authorList>
    </citation>
    <scope>NUCLEOTIDE SEQUENCE [LARGE SCALE GENOMIC DNA]</scope>
    <source>
        <strain evidence="4">CCUG 62953</strain>
    </source>
</reference>
<dbReference type="EMBL" id="JBHTMU010000025">
    <property type="protein sequence ID" value="MFD1343456.1"/>
    <property type="molecule type" value="Genomic_DNA"/>
</dbReference>
<name>A0ABW3ZK59_9RHOB</name>
<proteinExistence type="predicted"/>
<keyword evidence="2" id="KW-1133">Transmembrane helix</keyword>
<evidence type="ECO:0000256" key="1">
    <source>
        <dbReference type="SAM" id="MobiDB-lite"/>
    </source>
</evidence>
<protein>
    <recommendedName>
        <fullName evidence="5">Type IV pilus biogenesis</fullName>
    </recommendedName>
</protein>
<feature type="compositionally biased region" description="Polar residues" evidence="1">
    <location>
        <begin position="197"/>
        <end position="208"/>
    </location>
</feature>
<dbReference type="Proteomes" id="UP001597135">
    <property type="component" value="Unassembled WGS sequence"/>
</dbReference>
<evidence type="ECO:0000313" key="4">
    <source>
        <dbReference type="Proteomes" id="UP001597135"/>
    </source>
</evidence>
<gene>
    <name evidence="3" type="ORF">ACFQ4E_13590</name>
</gene>
<keyword evidence="4" id="KW-1185">Reference proteome</keyword>
<comment type="caution">
    <text evidence="3">The sequence shown here is derived from an EMBL/GenBank/DDBJ whole genome shotgun (WGS) entry which is preliminary data.</text>
</comment>
<feature type="transmembrane region" description="Helical" evidence="2">
    <location>
        <begin position="469"/>
        <end position="492"/>
    </location>
</feature>
<feature type="compositionally biased region" description="Low complexity" evidence="1">
    <location>
        <begin position="217"/>
        <end position="226"/>
    </location>
</feature>
<feature type="compositionally biased region" description="Low complexity" evidence="1">
    <location>
        <begin position="315"/>
        <end position="343"/>
    </location>
</feature>
<organism evidence="3 4">
    <name type="scientific">Litorisediminicola beolgyonensis</name>
    <dbReference type="NCBI Taxonomy" id="1173614"/>
    <lineage>
        <taxon>Bacteria</taxon>
        <taxon>Pseudomonadati</taxon>
        <taxon>Pseudomonadota</taxon>
        <taxon>Alphaproteobacteria</taxon>
        <taxon>Rhodobacterales</taxon>
        <taxon>Paracoccaceae</taxon>
        <taxon>Litorisediminicola</taxon>
    </lineage>
</organism>
<feature type="compositionally biased region" description="Pro residues" evidence="1">
    <location>
        <begin position="380"/>
        <end position="391"/>
    </location>
</feature>
<feature type="compositionally biased region" description="Basic and acidic residues" evidence="1">
    <location>
        <begin position="344"/>
        <end position="354"/>
    </location>
</feature>
<keyword evidence="2" id="KW-0812">Transmembrane</keyword>
<keyword evidence="2" id="KW-0472">Membrane</keyword>
<sequence>MKPTYALSLTFSGITLLKRMDEAWAVLGDVSLEAEDFDGEITALRELAGPAPEVAIALPASQIKYLDTPAPERRGDAVHAEAARAALDGATPYSVDELRVDCRRDGAVLKVAAVAQETLDEAEAFARDRGFVPVSFFASPTGPEFKGAPFFGAPAGATGPAPERERRIRLVAPETVPEPSEVEDAPTPTPVIENTDDGAQSEASQTASEPEIEARADAAATTGDAAPSVETDPAPEPPSVPDDTAPAASEETTTKPGNYTNGSAAPAPTPKREAPEDDAAPTFRRRESQGEAHSFAQDSPLPRTIKRAASVPGFAEPAAEAPLAPAASRSVPFSSSRRAAPSAPRRDQPAEPPKRRLTLSALSDAETEIDPADRIQSFTAPPPLDPEPAAPPAAKKPAAARPAPVLGPKVKPGAQERLDRIRALRPGVADESVEGGKLELTIPPDEEKRRMTVFGAREDARVVGGKPKYLGLMLTLALLAFLAGVAAWATVFMDDGLVRLFRGAPETAVAAAPEDDIAPELDTVAIVAPEDAAPASENTEVVAEPNDGPAEPVAEDATLDPAELAARRLSSAEAATVYAATGIWQRAPTAPLEPEASLVEEVYVNSIDPEVGQFDALALPQEPALPGDRIFESPPIPAPAGTVYDLDERGMVRATPEGAINPDRVRVFLGPPPAVPPLREPEPGPEAGVAPEGTQEETGLVIPDALLEAFRPAGRPGDLIEQTERARLSGNTLQELALFRPLIRPETVKALAERNATATAQAVSVSLSPSTRPSGFARIVEAARAAPPPVRVATATAAPRVVPSVPSSASVSRQATTSNVLNLRKVNLIGVYGQPSSRRALVRLANGRFVKVAIGDRIDGGRVAAIGESELRYVKGGRSVVLSMPRG</sequence>
<evidence type="ECO:0000313" key="3">
    <source>
        <dbReference type="EMBL" id="MFD1343456.1"/>
    </source>
</evidence>
<feature type="compositionally biased region" description="Low complexity" evidence="1">
    <location>
        <begin position="392"/>
        <end position="404"/>
    </location>
</feature>
<dbReference type="RefSeq" id="WP_386804433.1">
    <property type="nucleotide sequence ID" value="NZ_JBHTMU010000025.1"/>
</dbReference>